<evidence type="ECO:0000256" key="1">
    <source>
        <dbReference type="SAM" id="MobiDB-lite"/>
    </source>
</evidence>
<dbReference type="InterPro" id="IPR029063">
    <property type="entry name" value="SAM-dependent_MTases_sf"/>
</dbReference>
<evidence type="ECO:0000313" key="3">
    <source>
        <dbReference type="EMBL" id="MBA2176638.1"/>
    </source>
</evidence>
<feature type="domain" description="Methyltransferase type 11" evidence="2">
    <location>
        <begin position="48"/>
        <end position="141"/>
    </location>
</feature>
<dbReference type="Gene3D" id="3.40.50.150">
    <property type="entry name" value="Vaccinia Virus protein VP39"/>
    <property type="match status" value="1"/>
</dbReference>
<keyword evidence="3" id="KW-0808">Transferase</keyword>
<comment type="caution">
    <text evidence="3">The sequence shown here is derived from an EMBL/GenBank/DDBJ whole genome shotgun (WGS) entry which is preliminary data.</text>
</comment>
<dbReference type="EMBL" id="JACEFG010000004">
    <property type="protein sequence ID" value="MBA2176638.1"/>
    <property type="molecule type" value="Genomic_DNA"/>
</dbReference>
<evidence type="ECO:0000259" key="2">
    <source>
        <dbReference type="Pfam" id="PF08241"/>
    </source>
</evidence>
<dbReference type="SUPFAM" id="SSF53335">
    <property type="entry name" value="S-adenosyl-L-methionine-dependent methyltransferases"/>
    <property type="match status" value="1"/>
</dbReference>
<dbReference type="GO" id="GO:0032259">
    <property type="term" value="P:methylation"/>
    <property type="evidence" value="ECO:0007669"/>
    <property type="project" value="UniProtKB-KW"/>
</dbReference>
<reference evidence="3 4" key="1">
    <citation type="journal article" date="2004" name="Extremophiles">
        <title>Halobacillus locisalis sp. nov., a halophilic bacterium isolated from a marine solar saltern of the Yellow Sea in Korea.</title>
        <authorList>
            <person name="Yoon J.H."/>
            <person name="Kang K.H."/>
            <person name="Oh T.K."/>
            <person name="Park Y.H."/>
        </authorList>
    </citation>
    <scope>NUCLEOTIDE SEQUENCE [LARGE SCALE GENOMIC DNA]</scope>
    <source>
        <strain evidence="3 4">KCTC 3788</strain>
    </source>
</reference>
<evidence type="ECO:0000313" key="4">
    <source>
        <dbReference type="Proteomes" id="UP000571017"/>
    </source>
</evidence>
<dbReference type="PANTHER" id="PTHR43591">
    <property type="entry name" value="METHYLTRANSFERASE"/>
    <property type="match status" value="1"/>
</dbReference>
<gene>
    <name evidence="3" type="ORF">H0266_17255</name>
</gene>
<protein>
    <submittedName>
        <fullName evidence="3">Methyltransferase domain-containing protein</fullName>
    </submittedName>
</protein>
<feature type="region of interest" description="Disordered" evidence="1">
    <location>
        <begin position="1"/>
        <end position="34"/>
    </location>
</feature>
<dbReference type="GO" id="GO:0008757">
    <property type="term" value="F:S-adenosylmethionine-dependent methyltransferase activity"/>
    <property type="evidence" value="ECO:0007669"/>
    <property type="project" value="InterPro"/>
</dbReference>
<dbReference type="RefSeq" id="WP_181473696.1">
    <property type="nucleotide sequence ID" value="NZ_JACEFG010000004.1"/>
</dbReference>
<dbReference type="Pfam" id="PF08241">
    <property type="entry name" value="Methyltransf_11"/>
    <property type="match status" value="1"/>
</dbReference>
<sequence>MSDEQKNQVRQTFSKSKESYVTSSTHSNRSDLDQITEWLQPQQTWTVLDIATGGGHVAKELSRSAGTVFATDLTKDMLQNTADHLKQNMNIHYVVADAEDLPFLDNQFDAVTCRIAPHHFPHPDQFISEVARVLKNDGLFLMIDNVAPADDGLDQFYNTFEKMRDPSHARALKISEWEHLIRHHDLTITKQTVRRKTLPYADWLTRTVSNPLTQNAVKEFLLRANEKEEHYFSIIKKGDTIETFTIDEWVVLAKK</sequence>
<dbReference type="CDD" id="cd02440">
    <property type="entry name" value="AdoMet_MTases"/>
    <property type="match status" value="1"/>
</dbReference>
<dbReference type="Proteomes" id="UP000571017">
    <property type="component" value="Unassembled WGS sequence"/>
</dbReference>
<dbReference type="AlphaFoldDB" id="A0A838CXI0"/>
<dbReference type="InterPro" id="IPR013216">
    <property type="entry name" value="Methyltransf_11"/>
</dbReference>
<keyword evidence="3" id="KW-0489">Methyltransferase</keyword>
<proteinExistence type="predicted"/>
<feature type="compositionally biased region" description="Polar residues" evidence="1">
    <location>
        <begin position="8"/>
        <end position="27"/>
    </location>
</feature>
<keyword evidence="4" id="KW-1185">Reference proteome</keyword>
<organism evidence="3 4">
    <name type="scientific">Halobacillus locisalis</name>
    <dbReference type="NCBI Taxonomy" id="220753"/>
    <lineage>
        <taxon>Bacteria</taxon>
        <taxon>Bacillati</taxon>
        <taxon>Bacillota</taxon>
        <taxon>Bacilli</taxon>
        <taxon>Bacillales</taxon>
        <taxon>Bacillaceae</taxon>
        <taxon>Halobacillus</taxon>
    </lineage>
</organism>
<accession>A0A838CXI0</accession>
<name>A0A838CXI0_9BACI</name>